<evidence type="ECO:0000313" key="22">
    <source>
        <dbReference type="EMBL" id="MBQ0959546.1"/>
    </source>
</evidence>
<evidence type="ECO:0000259" key="20">
    <source>
        <dbReference type="PROSITE" id="PS51383"/>
    </source>
</evidence>
<evidence type="ECO:0000256" key="4">
    <source>
        <dbReference type="ARBA" id="ARBA00009524"/>
    </source>
</evidence>
<dbReference type="InterPro" id="IPR029056">
    <property type="entry name" value="Ribokinase-like"/>
</dbReference>
<keyword evidence="8 17" id="KW-0521">NADP</keyword>
<keyword evidence="7 17" id="KW-0067">ATP-binding</keyword>
<dbReference type="PANTHER" id="PTHR12592:SF0">
    <property type="entry name" value="ATP-DEPENDENT (S)-NAD(P)H-HYDRATE DEHYDRATASE"/>
    <property type="match status" value="1"/>
</dbReference>
<feature type="binding site" evidence="18">
    <location>
        <position position="131"/>
    </location>
    <ligand>
        <name>K(+)</name>
        <dbReference type="ChEBI" id="CHEBI:29103"/>
    </ligand>
</feature>
<evidence type="ECO:0000256" key="18">
    <source>
        <dbReference type="HAMAP-Rule" id="MF_01966"/>
    </source>
</evidence>
<dbReference type="Pfam" id="PF01256">
    <property type="entry name" value="Carb_kinase"/>
    <property type="match status" value="1"/>
</dbReference>
<feature type="binding site" evidence="18">
    <location>
        <position position="70"/>
    </location>
    <ligand>
        <name>K(+)</name>
        <dbReference type="ChEBI" id="CHEBI:29103"/>
    </ligand>
</feature>
<accession>A0A941BG82</accession>
<keyword evidence="5 18" id="KW-0479">Metal-binding</keyword>
<dbReference type="PROSITE" id="PS01050">
    <property type="entry name" value="YJEF_C_2"/>
    <property type="match status" value="1"/>
</dbReference>
<evidence type="ECO:0000256" key="2">
    <source>
        <dbReference type="ARBA" id="ARBA00000909"/>
    </source>
</evidence>
<evidence type="ECO:0000256" key="12">
    <source>
        <dbReference type="ARBA" id="ARBA00023239"/>
    </source>
</evidence>
<dbReference type="InterPro" id="IPR030677">
    <property type="entry name" value="Nnr"/>
</dbReference>
<feature type="binding site" evidence="17">
    <location>
        <position position="320"/>
    </location>
    <ligand>
        <name>(6S)-NADPHX</name>
        <dbReference type="ChEBI" id="CHEBI:64076"/>
    </ligand>
</feature>
<protein>
    <recommendedName>
        <fullName evidence="19">Bifunctional NAD(P)H-hydrate repair enzyme</fullName>
    </recommendedName>
    <alternativeName>
        <fullName evidence="19">Nicotinamide nucleotide repair protein</fullName>
    </alternativeName>
    <domain>
        <recommendedName>
            <fullName evidence="19">ADP-dependent (S)-NAD(P)H-hydrate dehydratase</fullName>
            <ecNumber evidence="19">4.2.1.136</ecNumber>
        </recommendedName>
        <alternativeName>
            <fullName evidence="19">ADP-dependent NAD(P)HX dehydratase</fullName>
        </alternativeName>
    </domain>
    <domain>
        <recommendedName>
            <fullName evidence="19">NAD(P)H-hydrate epimerase</fullName>
            <ecNumber evidence="19">5.1.99.6</ecNumber>
        </recommendedName>
    </domain>
</protein>
<comment type="function">
    <text evidence="18">Catalyzes the epimerization of the S- and R-forms of NAD(P)HX, a damaged form of NAD(P)H that is a result of enzymatic or heat-dependent hydration. This is a prerequisite for the S-specific NAD(P)H-hydrate dehydratase to allow the repair of both epimers of NAD(P)HX.</text>
</comment>
<keyword evidence="9 18" id="KW-0630">Potassium</keyword>
<feature type="binding site" evidence="17">
    <location>
        <position position="441"/>
    </location>
    <ligand>
        <name>(6S)-NADPHX</name>
        <dbReference type="ChEBI" id="CHEBI:64076"/>
    </ligand>
</feature>
<dbReference type="HAMAP" id="MF_01965">
    <property type="entry name" value="NADHX_dehydratase"/>
    <property type="match status" value="1"/>
</dbReference>
<dbReference type="EC" id="4.2.1.136" evidence="19"/>
<dbReference type="InterPro" id="IPR036652">
    <property type="entry name" value="YjeF_N_dom_sf"/>
</dbReference>
<keyword evidence="12 17" id="KW-0456">Lyase</keyword>
<evidence type="ECO:0000256" key="11">
    <source>
        <dbReference type="ARBA" id="ARBA00023235"/>
    </source>
</evidence>
<name>A0A941BG82_9BURK</name>
<evidence type="ECO:0000256" key="10">
    <source>
        <dbReference type="ARBA" id="ARBA00023027"/>
    </source>
</evidence>
<evidence type="ECO:0000256" key="19">
    <source>
        <dbReference type="PIRNR" id="PIRNR017184"/>
    </source>
</evidence>
<comment type="cofactor">
    <cofactor evidence="18 19">
        <name>K(+)</name>
        <dbReference type="ChEBI" id="CHEBI:29103"/>
    </cofactor>
    <text evidence="18 19">Binds 1 potassium ion per subunit.</text>
</comment>
<dbReference type="SUPFAM" id="SSF64153">
    <property type="entry name" value="YjeF N-terminal domain-like"/>
    <property type="match status" value="1"/>
</dbReference>
<dbReference type="GO" id="GO:0110051">
    <property type="term" value="P:metabolite repair"/>
    <property type="evidence" value="ECO:0007669"/>
    <property type="project" value="TreeGrafter"/>
</dbReference>
<feature type="binding site" evidence="18">
    <location>
        <position position="164"/>
    </location>
    <ligand>
        <name>(6S)-NADPHX</name>
        <dbReference type="ChEBI" id="CHEBI:64076"/>
    </ligand>
</feature>
<dbReference type="PROSITE" id="PS51385">
    <property type="entry name" value="YJEF_N"/>
    <property type="match status" value="1"/>
</dbReference>
<dbReference type="CDD" id="cd01171">
    <property type="entry name" value="YXKO-related"/>
    <property type="match status" value="1"/>
</dbReference>
<dbReference type="InterPro" id="IPR000631">
    <property type="entry name" value="CARKD"/>
</dbReference>
<dbReference type="AlphaFoldDB" id="A0A941BG82"/>
<dbReference type="Proteomes" id="UP000678374">
    <property type="component" value="Unassembled WGS sequence"/>
</dbReference>
<evidence type="ECO:0000256" key="1">
    <source>
        <dbReference type="ARBA" id="ARBA00000013"/>
    </source>
</evidence>
<dbReference type="GO" id="GO:0052855">
    <property type="term" value="F:ADP-dependent NAD(P)H-hydrate dehydratase activity"/>
    <property type="evidence" value="ECO:0007669"/>
    <property type="project" value="UniProtKB-UniRule"/>
</dbReference>
<feature type="domain" description="YjeF N-terminal" evidence="21">
    <location>
        <begin position="23"/>
        <end position="222"/>
    </location>
</feature>
<comment type="catalytic activity">
    <reaction evidence="16 17 19">
        <text>(6S)-NADPHX + ADP = AMP + phosphate + NADPH + H(+)</text>
        <dbReference type="Rhea" id="RHEA:32235"/>
        <dbReference type="ChEBI" id="CHEBI:15378"/>
        <dbReference type="ChEBI" id="CHEBI:43474"/>
        <dbReference type="ChEBI" id="CHEBI:57783"/>
        <dbReference type="ChEBI" id="CHEBI:64076"/>
        <dbReference type="ChEBI" id="CHEBI:456215"/>
        <dbReference type="ChEBI" id="CHEBI:456216"/>
        <dbReference type="EC" id="4.2.1.136"/>
    </reaction>
</comment>
<comment type="similarity">
    <text evidence="18">Belongs to the NnrE/AIBP family.</text>
</comment>
<evidence type="ECO:0000256" key="17">
    <source>
        <dbReference type="HAMAP-Rule" id="MF_01965"/>
    </source>
</evidence>
<dbReference type="Pfam" id="PF03853">
    <property type="entry name" value="YjeF_N"/>
    <property type="match status" value="1"/>
</dbReference>
<evidence type="ECO:0000256" key="13">
    <source>
        <dbReference type="ARBA" id="ARBA00023268"/>
    </source>
</evidence>
<comment type="similarity">
    <text evidence="17">Belongs to the NnrD/CARKD family.</text>
</comment>
<gene>
    <name evidence="17" type="primary">nnrD</name>
    <name evidence="18" type="synonym">nnrE</name>
    <name evidence="22" type="ORF">KAK06_11355</name>
</gene>
<feature type="binding site" evidence="18">
    <location>
        <begin position="69"/>
        <end position="73"/>
    </location>
    <ligand>
        <name>(6S)-NADPHX</name>
        <dbReference type="ChEBI" id="CHEBI:64076"/>
    </ligand>
</feature>
<evidence type="ECO:0000256" key="15">
    <source>
        <dbReference type="ARBA" id="ARBA00048238"/>
    </source>
</evidence>
<evidence type="ECO:0000256" key="5">
    <source>
        <dbReference type="ARBA" id="ARBA00022723"/>
    </source>
</evidence>
<comment type="caution">
    <text evidence="18">Lacks conserved residue(s) required for the propagation of feature annotation.</text>
</comment>
<comment type="catalytic activity">
    <reaction evidence="2 18 19">
        <text>(6R)-NADPHX = (6S)-NADPHX</text>
        <dbReference type="Rhea" id="RHEA:32227"/>
        <dbReference type="ChEBI" id="CHEBI:64076"/>
        <dbReference type="ChEBI" id="CHEBI:64077"/>
        <dbReference type="EC" id="5.1.99.6"/>
    </reaction>
</comment>
<feature type="domain" description="YjeF C-terminal" evidence="20">
    <location>
        <begin position="228"/>
        <end position="498"/>
    </location>
</feature>
<dbReference type="GO" id="GO:0046496">
    <property type="term" value="P:nicotinamide nucleotide metabolic process"/>
    <property type="evidence" value="ECO:0007669"/>
    <property type="project" value="UniProtKB-UniRule"/>
</dbReference>
<dbReference type="PROSITE" id="PS51383">
    <property type="entry name" value="YJEF_C_3"/>
    <property type="match status" value="1"/>
</dbReference>
<dbReference type="PANTHER" id="PTHR12592">
    <property type="entry name" value="ATP-DEPENDENT (S)-NAD(P)H-HYDRATE DEHYDRATASE FAMILY MEMBER"/>
    <property type="match status" value="1"/>
</dbReference>
<dbReference type="InterPro" id="IPR017953">
    <property type="entry name" value="Carbohydrate_kinase_pred_CS"/>
</dbReference>
<keyword evidence="13" id="KW-0511">Multifunctional enzyme</keyword>
<dbReference type="HAMAP" id="MF_01966">
    <property type="entry name" value="NADHX_epimerase"/>
    <property type="match status" value="1"/>
</dbReference>
<feature type="binding site" evidence="17">
    <location>
        <position position="263"/>
    </location>
    <ligand>
        <name>(6S)-NADPHX</name>
        <dbReference type="ChEBI" id="CHEBI:64076"/>
    </ligand>
</feature>
<evidence type="ECO:0000256" key="9">
    <source>
        <dbReference type="ARBA" id="ARBA00022958"/>
    </source>
</evidence>
<comment type="catalytic activity">
    <reaction evidence="1 18 19">
        <text>(6R)-NADHX = (6S)-NADHX</text>
        <dbReference type="Rhea" id="RHEA:32215"/>
        <dbReference type="ChEBI" id="CHEBI:64074"/>
        <dbReference type="ChEBI" id="CHEBI:64075"/>
        <dbReference type="EC" id="5.1.99.6"/>
    </reaction>
</comment>
<evidence type="ECO:0000256" key="14">
    <source>
        <dbReference type="ARBA" id="ARBA00025153"/>
    </source>
</evidence>
<reference evidence="22" key="1">
    <citation type="submission" date="2021-04" db="EMBL/GenBank/DDBJ databases">
        <title>The genome sequence of Ideonella sp. 4Y11.</title>
        <authorList>
            <person name="Liu Y."/>
        </authorList>
    </citation>
    <scope>NUCLEOTIDE SEQUENCE</scope>
    <source>
        <strain evidence="22">4Y11</strain>
    </source>
</reference>
<comment type="caution">
    <text evidence="22">The sequence shown here is derived from an EMBL/GenBank/DDBJ whole genome shotgun (WGS) entry which is preliminary data.</text>
</comment>
<comment type="subunit">
    <text evidence="17">Homotetramer.</text>
</comment>
<dbReference type="NCBIfam" id="TIGR00196">
    <property type="entry name" value="yjeF_cterm"/>
    <property type="match status" value="1"/>
</dbReference>
<dbReference type="EMBL" id="JAGQDE010000008">
    <property type="protein sequence ID" value="MBQ0959546.1"/>
    <property type="molecule type" value="Genomic_DNA"/>
</dbReference>
<organism evidence="22 23">
    <name type="scientific">Ideonella aquatica</name>
    <dbReference type="NCBI Taxonomy" id="2824119"/>
    <lineage>
        <taxon>Bacteria</taxon>
        <taxon>Pseudomonadati</taxon>
        <taxon>Pseudomonadota</taxon>
        <taxon>Betaproteobacteria</taxon>
        <taxon>Burkholderiales</taxon>
        <taxon>Sphaerotilaceae</taxon>
        <taxon>Ideonella</taxon>
    </lineage>
</organism>
<evidence type="ECO:0000259" key="21">
    <source>
        <dbReference type="PROSITE" id="PS51385"/>
    </source>
</evidence>
<keyword evidence="10 17" id="KW-0520">NAD</keyword>
<dbReference type="SUPFAM" id="SSF53613">
    <property type="entry name" value="Ribokinase-like"/>
    <property type="match status" value="1"/>
</dbReference>
<proteinExistence type="inferred from homology"/>
<keyword evidence="6 17" id="KW-0547">Nucleotide-binding</keyword>
<evidence type="ECO:0000256" key="8">
    <source>
        <dbReference type="ARBA" id="ARBA00022857"/>
    </source>
</evidence>
<dbReference type="EC" id="5.1.99.6" evidence="19"/>
<feature type="binding site" evidence="18">
    <location>
        <position position="167"/>
    </location>
    <ligand>
        <name>K(+)</name>
        <dbReference type="ChEBI" id="CHEBI:29103"/>
    </ligand>
</feature>
<keyword evidence="23" id="KW-1185">Reference proteome</keyword>
<evidence type="ECO:0000256" key="16">
    <source>
        <dbReference type="ARBA" id="ARBA00049209"/>
    </source>
</evidence>
<evidence type="ECO:0000313" key="23">
    <source>
        <dbReference type="Proteomes" id="UP000678374"/>
    </source>
</evidence>
<comment type="similarity">
    <text evidence="4 19">In the C-terminal section; belongs to the NnrD/CARKD family.</text>
</comment>
<dbReference type="GO" id="GO:0005524">
    <property type="term" value="F:ATP binding"/>
    <property type="evidence" value="ECO:0007669"/>
    <property type="project" value="UniProtKB-UniRule"/>
</dbReference>
<dbReference type="NCBIfam" id="TIGR00197">
    <property type="entry name" value="yjeF_nterm"/>
    <property type="match status" value="1"/>
</dbReference>
<comment type="function">
    <text evidence="17">Catalyzes the dehydration of the S-form of NAD(P)HX at the expense of ADP, which is converted to AMP. Together with NAD(P)HX epimerase, which catalyzes the epimerization of the S- and R-forms, the enzyme allows the repair of both epimers of NAD(P)HX, a damaged form of NAD(P)H that is a result of enzymatic or heat-dependent hydration.</text>
</comment>
<sequence>MAVDLRFVVPGTTAAPLHGQAASRAMEARACAQAGDFTLMQRAGTDAARLVLARWPHARRIWVACGPGNNGGDGLVMARRLHQLGRQVSITHLGSRGPAPADASRALTEAVQAGVPVGEPPAAGTVDLAVDALLGLGQNRAPSETVAALVDALHACQAPILALDLPTGLDTDSGQALGEHTVRAHATLCLLTLKPGLFTAEGRDHAGEIWWSTLGAALDSAAPDARLLGADDAQRLPPRPHAGHKGAFGDLWVLGGAPGMQGAALLAARAALSAGAGRVYLASLADAGALPAPAALMQREARALREPALLATATVVAGCGGGADVAAELPAPIHHAARLLLDADALNAVAAEPALASALTARGRAGRPTVLTPHPLEAARLLDSSTRAVQSNRLEAARALAQRFGAVVVLKGSGSVIAAPNGPPWINGSGNARLATAGTGDVLAGWLGGRWAALGDTADAPLRAACEAVWRHGRAADRAGPHVLIADALIDAMLASTA</sequence>
<comment type="function">
    <text evidence="14 19">Bifunctional enzyme that catalyzes the epimerization of the S- and R-forms of NAD(P)HX and the dehydration of the S-form of NAD(P)HX at the expense of ADP, which is converted to AMP. This allows the repair of both epimers of NAD(P)HX, a damaged form of NAD(P)H that is a result of enzymatic or heat-dependent hydration.</text>
</comment>
<feature type="binding site" evidence="17">
    <location>
        <position position="440"/>
    </location>
    <ligand>
        <name>AMP</name>
        <dbReference type="ChEBI" id="CHEBI:456215"/>
    </ligand>
</feature>
<dbReference type="InterPro" id="IPR004443">
    <property type="entry name" value="YjeF_N_dom"/>
</dbReference>
<feature type="binding site" evidence="18">
    <location>
        <begin position="135"/>
        <end position="141"/>
    </location>
    <ligand>
        <name>(6S)-NADPHX</name>
        <dbReference type="ChEBI" id="CHEBI:64076"/>
    </ligand>
</feature>
<evidence type="ECO:0000256" key="3">
    <source>
        <dbReference type="ARBA" id="ARBA00006001"/>
    </source>
</evidence>
<feature type="binding site" evidence="17">
    <location>
        <begin position="411"/>
        <end position="415"/>
    </location>
    <ligand>
        <name>AMP</name>
        <dbReference type="ChEBI" id="CHEBI:456215"/>
    </ligand>
</feature>
<evidence type="ECO:0000256" key="7">
    <source>
        <dbReference type="ARBA" id="ARBA00022840"/>
    </source>
</evidence>
<dbReference type="GO" id="GO:0052856">
    <property type="term" value="F:NAD(P)HX epimerase activity"/>
    <property type="evidence" value="ECO:0007669"/>
    <property type="project" value="UniProtKB-UniRule"/>
</dbReference>
<comment type="catalytic activity">
    <reaction evidence="15 17 19">
        <text>(6S)-NADHX + ADP = AMP + phosphate + NADH + H(+)</text>
        <dbReference type="Rhea" id="RHEA:32223"/>
        <dbReference type="ChEBI" id="CHEBI:15378"/>
        <dbReference type="ChEBI" id="CHEBI:43474"/>
        <dbReference type="ChEBI" id="CHEBI:57945"/>
        <dbReference type="ChEBI" id="CHEBI:64074"/>
        <dbReference type="ChEBI" id="CHEBI:456215"/>
        <dbReference type="ChEBI" id="CHEBI:456216"/>
        <dbReference type="EC" id="4.2.1.136"/>
    </reaction>
</comment>
<comment type="cofactor">
    <cofactor evidence="17">
        <name>Mg(2+)</name>
        <dbReference type="ChEBI" id="CHEBI:18420"/>
    </cofactor>
</comment>
<dbReference type="Gene3D" id="3.40.1190.20">
    <property type="match status" value="1"/>
</dbReference>
<dbReference type="PIRSF" id="PIRSF017184">
    <property type="entry name" value="Nnr"/>
    <property type="match status" value="1"/>
</dbReference>
<dbReference type="Gene3D" id="3.40.50.10260">
    <property type="entry name" value="YjeF N-terminal domain"/>
    <property type="match status" value="1"/>
</dbReference>
<keyword evidence="11 18" id="KW-0413">Isomerase</keyword>
<feature type="binding site" evidence="17">
    <location>
        <position position="374"/>
    </location>
    <ligand>
        <name>(6S)-NADPHX</name>
        <dbReference type="ChEBI" id="CHEBI:64076"/>
    </ligand>
</feature>
<comment type="similarity">
    <text evidence="3 19">In the N-terminal section; belongs to the NnrE/AIBP family.</text>
</comment>
<evidence type="ECO:0000256" key="6">
    <source>
        <dbReference type="ARBA" id="ARBA00022741"/>
    </source>
</evidence>
<dbReference type="RefSeq" id="WP_210802194.1">
    <property type="nucleotide sequence ID" value="NZ_JAGQDE010000008.1"/>
</dbReference>
<dbReference type="GO" id="GO:0046872">
    <property type="term" value="F:metal ion binding"/>
    <property type="evidence" value="ECO:0007669"/>
    <property type="project" value="UniProtKB-UniRule"/>
</dbReference>